<dbReference type="PANTHER" id="PTHR23028">
    <property type="entry name" value="ACETYLTRANSFERASE"/>
    <property type="match status" value="1"/>
</dbReference>
<dbReference type="Proteomes" id="UP001303115">
    <property type="component" value="Unassembled WGS sequence"/>
</dbReference>
<evidence type="ECO:0000256" key="2">
    <source>
        <dbReference type="SAM" id="Phobius"/>
    </source>
</evidence>
<dbReference type="PANTHER" id="PTHR23028:SF128">
    <property type="entry name" value="ACYLTRANSFERASE 3 DOMAIN-CONTAINING PROTEIN"/>
    <property type="match status" value="1"/>
</dbReference>
<dbReference type="AlphaFoldDB" id="A0AAN6PBB5"/>
<feature type="transmembrane region" description="Helical" evidence="2">
    <location>
        <begin position="352"/>
        <end position="371"/>
    </location>
</feature>
<accession>A0AAN6PBB5</accession>
<keyword evidence="2" id="KW-1133">Transmembrane helix</keyword>
<name>A0AAN6PBB5_9PEZI</name>
<dbReference type="EMBL" id="MU854516">
    <property type="protein sequence ID" value="KAK4033668.1"/>
    <property type="molecule type" value="Genomic_DNA"/>
</dbReference>
<evidence type="ECO:0000259" key="3">
    <source>
        <dbReference type="Pfam" id="PF01757"/>
    </source>
</evidence>
<feature type="domain" description="Acyltransferase 3" evidence="3">
    <location>
        <begin position="10"/>
        <end position="372"/>
    </location>
</feature>
<dbReference type="InterPro" id="IPR002656">
    <property type="entry name" value="Acyl_transf_3_dom"/>
</dbReference>
<comment type="caution">
    <text evidence="4">The sequence shown here is derived from an EMBL/GenBank/DDBJ whole genome shotgun (WGS) entry which is preliminary data.</text>
</comment>
<evidence type="ECO:0000256" key="1">
    <source>
        <dbReference type="SAM" id="MobiDB-lite"/>
    </source>
</evidence>
<evidence type="ECO:0000313" key="4">
    <source>
        <dbReference type="EMBL" id="KAK4033668.1"/>
    </source>
</evidence>
<dbReference type="GO" id="GO:0016747">
    <property type="term" value="F:acyltransferase activity, transferring groups other than amino-acyl groups"/>
    <property type="evidence" value="ECO:0007669"/>
    <property type="project" value="InterPro"/>
</dbReference>
<feature type="transmembrane region" description="Helical" evidence="2">
    <location>
        <begin position="21"/>
        <end position="40"/>
    </location>
</feature>
<keyword evidence="2" id="KW-0472">Membrane</keyword>
<feature type="transmembrane region" description="Helical" evidence="2">
    <location>
        <begin position="404"/>
        <end position="422"/>
    </location>
</feature>
<keyword evidence="4" id="KW-0012">Acyltransferase</keyword>
<organism evidence="4 5">
    <name type="scientific">Parachaetomium inaequale</name>
    <dbReference type="NCBI Taxonomy" id="2588326"/>
    <lineage>
        <taxon>Eukaryota</taxon>
        <taxon>Fungi</taxon>
        <taxon>Dikarya</taxon>
        <taxon>Ascomycota</taxon>
        <taxon>Pezizomycotina</taxon>
        <taxon>Sordariomycetes</taxon>
        <taxon>Sordariomycetidae</taxon>
        <taxon>Sordariales</taxon>
        <taxon>Chaetomiaceae</taxon>
        <taxon>Parachaetomium</taxon>
    </lineage>
</organism>
<dbReference type="Pfam" id="PF01757">
    <property type="entry name" value="Acyl_transf_3"/>
    <property type="match status" value="1"/>
</dbReference>
<reference evidence="5" key="1">
    <citation type="journal article" date="2023" name="Mol. Phylogenet. Evol.">
        <title>Genome-scale phylogeny and comparative genomics of the fungal order Sordariales.</title>
        <authorList>
            <person name="Hensen N."/>
            <person name="Bonometti L."/>
            <person name="Westerberg I."/>
            <person name="Brannstrom I.O."/>
            <person name="Guillou S."/>
            <person name="Cros-Aarteil S."/>
            <person name="Calhoun S."/>
            <person name="Haridas S."/>
            <person name="Kuo A."/>
            <person name="Mondo S."/>
            <person name="Pangilinan J."/>
            <person name="Riley R."/>
            <person name="LaButti K."/>
            <person name="Andreopoulos B."/>
            <person name="Lipzen A."/>
            <person name="Chen C."/>
            <person name="Yan M."/>
            <person name="Daum C."/>
            <person name="Ng V."/>
            <person name="Clum A."/>
            <person name="Steindorff A."/>
            <person name="Ohm R.A."/>
            <person name="Martin F."/>
            <person name="Silar P."/>
            <person name="Natvig D.O."/>
            <person name="Lalanne C."/>
            <person name="Gautier V."/>
            <person name="Ament-Velasquez S.L."/>
            <person name="Kruys A."/>
            <person name="Hutchinson M.I."/>
            <person name="Powell A.J."/>
            <person name="Barry K."/>
            <person name="Miller A.N."/>
            <person name="Grigoriev I.V."/>
            <person name="Debuchy R."/>
            <person name="Gladieux P."/>
            <person name="Hiltunen Thoren M."/>
            <person name="Johannesson H."/>
        </authorList>
    </citation>
    <scope>NUCLEOTIDE SEQUENCE [LARGE SCALE GENOMIC DNA]</scope>
    <source>
        <strain evidence="5">CBS 284.82</strain>
    </source>
</reference>
<keyword evidence="5" id="KW-1185">Reference proteome</keyword>
<proteinExistence type="predicted"/>
<evidence type="ECO:0000313" key="5">
    <source>
        <dbReference type="Proteomes" id="UP001303115"/>
    </source>
</evidence>
<sequence>MSARPNQRNIKWVEGLRGITSVLVIVTHISRALDFALFWPADFKDGPPRLLQLPYLRIPWQGRVGVPIFAFLTGFVCAYKPVKLAYQQGNAPAALKSIARSAFRRPPRLVLPALIATFISFVMSSLGAYKAANRCDSFWVRFDAPDPEPFGQNVKRLFRTSLSTWTYTENLFDRHQWAMRPLLIGAFQVYIVLAATIGMRFKYRMLVHVLLILYWLMNVNAMTETFGAMLALGTLLAELSQHRPTQNLISSHQRLCTYVLAPLIFLIGGFIGSYPAEHEDWTPWSMRLHNFLVNPNAEGQHTGSLIVPRGTDPLRRSSAFFIMCTAISLFLSPLFQKALSHRLLIWLGHHSFAVYLVHGTILRTVAMWIVYGIRGEPWQPAGVNEDGSPQEQAWLPPKGRPHKMVAILVFTALTYTAAWAWMKWVDTACARATQWLEKRVFEDEDAEGKAGLAEKGYAHGLANGGGGVPPPRTHHDGERSLPPP</sequence>
<protein>
    <submittedName>
        <fullName evidence="4">Acyltransferase family-domain-containing protein</fullName>
    </submittedName>
</protein>
<feature type="transmembrane region" description="Helical" evidence="2">
    <location>
        <begin position="257"/>
        <end position="276"/>
    </location>
</feature>
<feature type="transmembrane region" description="Helical" evidence="2">
    <location>
        <begin position="177"/>
        <end position="197"/>
    </location>
</feature>
<dbReference type="InterPro" id="IPR050879">
    <property type="entry name" value="Acyltransferase_3"/>
</dbReference>
<feature type="transmembrane region" description="Helical" evidence="2">
    <location>
        <begin position="319"/>
        <end position="340"/>
    </location>
</feature>
<feature type="transmembrane region" description="Helical" evidence="2">
    <location>
        <begin position="209"/>
        <end position="237"/>
    </location>
</feature>
<keyword evidence="2" id="KW-0812">Transmembrane</keyword>
<feature type="region of interest" description="Disordered" evidence="1">
    <location>
        <begin position="452"/>
        <end position="484"/>
    </location>
</feature>
<feature type="transmembrane region" description="Helical" evidence="2">
    <location>
        <begin position="109"/>
        <end position="129"/>
    </location>
</feature>
<feature type="compositionally biased region" description="Basic and acidic residues" evidence="1">
    <location>
        <begin position="473"/>
        <end position="484"/>
    </location>
</feature>
<keyword evidence="4" id="KW-0808">Transferase</keyword>
<gene>
    <name evidence="4" type="ORF">C8A01DRAFT_39860</name>
</gene>